<sequence>MGEIAAICISTVRGVQKVSVNEAELIQEWGIKDDAHAGHWHRQVSLLSIEKIKDFREKVGHVAFGAFGENLVVQGFDLSKLPVGTLLQCGNNVLLEITQIGKECHDHCAIYKSVGDCIMPREGIFARVLKGGIVRIGDCLEIVARTVKRPYQAAVITLSDKGSRGEREDVSGPLISERLQRAGYEVVEKILIADDAAVLRHQLCRLADQRQLDLVATTGGTGFAPRDITPEATLAVATKNVPGIAEAMRSYSLHITPRAMLSRAVSVIRHKTLIINFPGSPAACEECLDCILDTLPHGLAVLRGEVTECARR</sequence>
<gene>
    <name evidence="4" type="ORF">SAMN05660299_01613</name>
</gene>
<dbReference type="NCBIfam" id="TIGR00177">
    <property type="entry name" value="molyb_syn"/>
    <property type="match status" value="1"/>
</dbReference>
<dbReference type="InterPro" id="IPR036425">
    <property type="entry name" value="MoaB/Mog-like_dom_sf"/>
</dbReference>
<dbReference type="STRING" id="349095.SAMN05660299_01613"/>
<dbReference type="Pfam" id="PF03473">
    <property type="entry name" value="MOSC"/>
    <property type="match status" value="1"/>
</dbReference>
<dbReference type="InterPro" id="IPR005302">
    <property type="entry name" value="MoCF_Sase_C"/>
</dbReference>
<dbReference type="SMART" id="SM00852">
    <property type="entry name" value="MoCF_biosynth"/>
    <property type="match status" value="1"/>
</dbReference>
<dbReference type="GO" id="GO:0003824">
    <property type="term" value="F:catalytic activity"/>
    <property type="evidence" value="ECO:0007669"/>
    <property type="project" value="InterPro"/>
</dbReference>
<evidence type="ECO:0000313" key="4">
    <source>
        <dbReference type="EMBL" id="SDM82992.1"/>
    </source>
</evidence>
<dbReference type="PANTHER" id="PTHR43764">
    <property type="entry name" value="MOLYBDENUM COFACTOR BIOSYNTHESIS"/>
    <property type="match status" value="1"/>
</dbReference>
<dbReference type="CDD" id="cd00886">
    <property type="entry name" value="MogA_MoaB"/>
    <property type="match status" value="1"/>
</dbReference>
<dbReference type="SUPFAM" id="SSF53218">
    <property type="entry name" value="Molybdenum cofactor biosynthesis proteins"/>
    <property type="match status" value="1"/>
</dbReference>
<dbReference type="GO" id="GO:0006777">
    <property type="term" value="P:Mo-molybdopterin cofactor biosynthetic process"/>
    <property type="evidence" value="ECO:0007669"/>
    <property type="project" value="UniProtKB-KW"/>
</dbReference>
<feature type="domain" description="MOSC" evidence="3">
    <location>
        <begin position="18"/>
        <end position="143"/>
    </location>
</feature>
<dbReference type="SUPFAM" id="SSF50800">
    <property type="entry name" value="PK beta-barrel domain-like"/>
    <property type="match status" value="1"/>
</dbReference>
<dbReference type="PROSITE" id="PS51340">
    <property type="entry name" value="MOSC"/>
    <property type="match status" value="1"/>
</dbReference>
<evidence type="ECO:0000256" key="2">
    <source>
        <dbReference type="ARBA" id="ARBA00023150"/>
    </source>
</evidence>
<keyword evidence="2" id="KW-0501">Molybdenum cofactor biosynthesis</keyword>
<reference evidence="4 5" key="1">
    <citation type="submission" date="2016-10" db="EMBL/GenBank/DDBJ databases">
        <authorList>
            <person name="de Groot N.N."/>
        </authorList>
    </citation>
    <scope>NUCLEOTIDE SEQUENCE [LARGE SCALE GENOMIC DNA]</scope>
    <source>
        <strain evidence="4 5">DSM 16981</strain>
    </source>
</reference>
<organism evidence="4 5">
    <name type="scientific">Megasphaera paucivorans</name>
    <dbReference type="NCBI Taxonomy" id="349095"/>
    <lineage>
        <taxon>Bacteria</taxon>
        <taxon>Bacillati</taxon>
        <taxon>Bacillota</taxon>
        <taxon>Negativicutes</taxon>
        <taxon>Veillonellales</taxon>
        <taxon>Veillonellaceae</taxon>
        <taxon>Megasphaera</taxon>
    </lineage>
</organism>
<dbReference type="InterPro" id="IPR001453">
    <property type="entry name" value="MoaB/Mog_dom"/>
</dbReference>
<dbReference type="Gene3D" id="3.40.980.10">
    <property type="entry name" value="MoaB/Mog-like domain"/>
    <property type="match status" value="1"/>
</dbReference>
<evidence type="ECO:0000256" key="1">
    <source>
        <dbReference type="ARBA" id="ARBA00005046"/>
    </source>
</evidence>
<dbReference type="PANTHER" id="PTHR43764:SF1">
    <property type="entry name" value="MOLYBDOPTERIN MOLYBDOTRANSFERASE"/>
    <property type="match status" value="1"/>
</dbReference>
<dbReference type="InterPro" id="IPR011037">
    <property type="entry name" value="Pyrv_Knase-like_insert_dom_sf"/>
</dbReference>
<dbReference type="EMBL" id="FNHQ01000014">
    <property type="protein sequence ID" value="SDM82992.1"/>
    <property type="molecule type" value="Genomic_DNA"/>
</dbReference>
<dbReference type="GO" id="GO:0030151">
    <property type="term" value="F:molybdenum ion binding"/>
    <property type="evidence" value="ECO:0007669"/>
    <property type="project" value="InterPro"/>
</dbReference>
<dbReference type="InterPro" id="IPR051920">
    <property type="entry name" value="MPT_Adenylyltrnsfr/MoaC-Rel"/>
</dbReference>
<keyword evidence="5" id="KW-1185">Reference proteome</keyword>
<proteinExistence type="predicted"/>
<dbReference type="AlphaFoldDB" id="A0A1G9WEL6"/>
<dbReference type="Gene3D" id="2.40.33.20">
    <property type="entry name" value="PK beta-barrel domain-like"/>
    <property type="match status" value="1"/>
</dbReference>
<name>A0A1G9WEL6_9FIRM</name>
<evidence type="ECO:0000259" key="3">
    <source>
        <dbReference type="PROSITE" id="PS51340"/>
    </source>
</evidence>
<dbReference type="OrthoDB" id="9784492at2"/>
<evidence type="ECO:0000313" key="5">
    <source>
        <dbReference type="Proteomes" id="UP000199309"/>
    </source>
</evidence>
<dbReference type="RefSeq" id="WP_091650357.1">
    <property type="nucleotide sequence ID" value="NZ_FNHQ01000014.1"/>
</dbReference>
<dbReference type="Proteomes" id="UP000199309">
    <property type="component" value="Unassembled WGS sequence"/>
</dbReference>
<dbReference type="GO" id="GO:0030170">
    <property type="term" value="F:pyridoxal phosphate binding"/>
    <property type="evidence" value="ECO:0007669"/>
    <property type="project" value="InterPro"/>
</dbReference>
<protein>
    <submittedName>
        <fullName evidence="4">Molybdenum cofactor synthesis domain-containing protein</fullName>
    </submittedName>
</protein>
<accession>A0A1G9WEL6</accession>
<dbReference type="Pfam" id="PF00994">
    <property type="entry name" value="MoCF_biosynth"/>
    <property type="match status" value="1"/>
</dbReference>
<comment type="pathway">
    <text evidence="1">Cofactor biosynthesis; molybdopterin biosynthesis.</text>
</comment>